<evidence type="ECO:0000256" key="4">
    <source>
        <dbReference type="ARBA" id="ARBA00023066"/>
    </source>
</evidence>
<keyword evidence="2" id="KW-0210">Decarboxylase</keyword>
<dbReference type="KEGG" id="dmr:Deima_1303"/>
<evidence type="ECO:0000256" key="6">
    <source>
        <dbReference type="ARBA" id="ARBA00023145"/>
    </source>
</evidence>
<evidence type="ECO:0000256" key="3">
    <source>
        <dbReference type="ARBA" id="ARBA00022813"/>
    </source>
</evidence>
<evidence type="ECO:0000256" key="1">
    <source>
        <dbReference type="ARBA" id="ARBA00001928"/>
    </source>
</evidence>
<keyword evidence="3" id="KW-0068">Autocatalytic cleavage</keyword>
<evidence type="ECO:0000256" key="2">
    <source>
        <dbReference type="ARBA" id="ARBA00022793"/>
    </source>
</evidence>
<keyword evidence="8" id="KW-0704">Schiff base</keyword>
<dbReference type="AlphaFoldDB" id="E8U7B5"/>
<dbReference type="SUPFAM" id="SSF56276">
    <property type="entry name" value="S-adenosylmethionine decarboxylase"/>
    <property type="match status" value="1"/>
</dbReference>
<reference evidence="11" key="2">
    <citation type="submission" date="2011-01" db="EMBL/GenBank/DDBJ databases">
        <title>The complete genome of Deinococcus maricopensis DSM 21211.</title>
        <authorList>
            <consortium name="US DOE Joint Genome Institute (JGI-PGF)"/>
            <person name="Lucas S."/>
            <person name="Copeland A."/>
            <person name="Lapidus A."/>
            <person name="Goodwin L."/>
            <person name="Pitluck S."/>
            <person name="Kyrpides N."/>
            <person name="Mavromatis K."/>
            <person name="Pagani I."/>
            <person name="Ivanova N."/>
            <person name="Ovchinnikova G."/>
            <person name="Zeytun A."/>
            <person name="Detter J.C."/>
            <person name="Han C."/>
            <person name="Land M."/>
            <person name="Hauser L."/>
            <person name="Markowitz V."/>
            <person name="Cheng J.-F."/>
            <person name="Hugenholtz P."/>
            <person name="Woyke T."/>
            <person name="Wu D."/>
            <person name="Pukall R."/>
            <person name="Gehrich-Schroeter G."/>
            <person name="Brambilla E."/>
            <person name="Klenk H.-P."/>
            <person name="Eisen J.A."/>
        </authorList>
    </citation>
    <scope>NUCLEOTIDE SEQUENCE [LARGE SCALE GENOMIC DNA]</scope>
    <source>
        <strain evidence="11">DSM 21211 / LMG 22137 / NRRL B-23946 / LB-34</strain>
    </source>
</reference>
<dbReference type="GO" id="GO:0005829">
    <property type="term" value="C:cytosol"/>
    <property type="evidence" value="ECO:0007669"/>
    <property type="project" value="TreeGrafter"/>
</dbReference>
<dbReference type="RefSeq" id="WP_013556459.1">
    <property type="nucleotide sequence ID" value="NC_014958.1"/>
</dbReference>
<dbReference type="Proteomes" id="UP000008635">
    <property type="component" value="Chromosome"/>
</dbReference>
<name>E8U7B5_DEIML</name>
<evidence type="ECO:0000313" key="10">
    <source>
        <dbReference type="EMBL" id="ADV66954.1"/>
    </source>
</evidence>
<keyword evidence="7" id="KW-0456">Lyase</keyword>
<keyword evidence="4" id="KW-0745">Spermidine biosynthesis</keyword>
<keyword evidence="9" id="KW-0670">Pyruvate</keyword>
<dbReference type="PANTHER" id="PTHR33866:SF2">
    <property type="entry name" value="S-ADENOSYLMETHIONINE DECARBOXYLASE PROENZYME"/>
    <property type="match status" value="1"/>
</dbReference>
<evidence type="ECO:0000313" key="11">
    <source>
        <dbReference type="Proteomes" id="UP000008635"/>
    </source>
</evidence>
<dbReference type="PANTHER" id="PTHR33866">
    <property type="entry name" value="S-ADENOSYLMETHIONINE DECARBOXYLASE PROENZYME"/>
    <property type="match status" value="1"/>
</dbReference>
<evidence type="ECO:0000256" key="8">
    <source>
        <dbReference type="ARBA" id="ARBA00023270"/>
    </source>
</evidence>
<dbReference type="HOGENOM" id="CLU_1802963_0_0_0"/>
<keyword evidence="11" id="KW-1185">Reference proteome</keyword>
<keyword evidence="6" id="KW-0865">Zymogen</keyword>
<gene>
    <name evidence="10" type="ordered locus">Deima_1303</name>
</gene>
<dbReference type="Gene3D" id="3.60.90.10">
    <property type="entry name" value="S-adenosylmethionine decarboxylase"/>
    <property type="match status" value="1"/>
</dbReference>
<protein>
    <submittedName>
        <fullName evidence="10">S-adenosylmethionine decarboxylase related protein</fullName>
    </submittedName>
</protein>
<organism evidence="10 11">
    <name type="scientific">Deinococcus maricopensis (strain DSM 21211 / LMG 22137 / NRRL B-23946 / LB-34)</name>
    <dbReference type="NCBI Taxonomy" id="709986"/>
    <lineage>
        <taxon>Bacteria</taxon>
        <taxon>Thermotogati</taxon>
        <taxon>Deinococcota</taxon>
        <taxon>Deinococci</taxon>
        <taxon>Deinococcales</taxon>
        <taxon>Deinococcaceae</taxon>
        <taxon>Deinococcus</taxon>
    </lineage>
</organism>
<evidence type="ECO:0000256" key="9">
    <source>
        <dbReference type="ARBA" id="ARBA00023317"/>
    </source>
</evidence>
<evidence type="ECO:0000256" key="7">
    <source>
        <dbReference type="ARBA" id="ARBA00023239"/>
    </source>
</evidence>
<dbReference type="GO" id="GO:0004014">
    <property type="term" value="F:adenosylmethionine decarboxylase activity"/>
    <property type="evidence" value="ECO:0007669"/>
    <property type="project" value="InterPro"/>
</dbReference>
<keyword evidence="5" id="KW-0620">Polyamine biosynthesis</keyword>
<dbReference type="EMBL" id="CP002454">
    <property type="protein sequence ID" value="ADV66954.1"/>
    <property type="molecule type" value="Genomic_DNA"/>
</dbReference>
<proteinExistence type="predicted"/>
<comment type="cofactor">
    <cofactor evidence="1">
        <name>pyruvate</name>
        <dbReference type="ChEBI" id="CHEBI:15361"/>
    </cofactor>
</comment>
<dbReference type="STRING" id="709986.Deima_1303"/>
<dbReference type="InterPro" id="IPR003826">
    <property type="entry name" value="AdoMetDC_fam_prok"/>
</dbReference>
<dbReference type="eggNOG" id="COG1586">
    <property type="taxonomic scope" value="Bacteria"/>
</dbReference>
<sequence>MHLFGFGPHLTIDGQHASSDRLADPAHLGNALTAALRVVTPHADATATVYAVPGGLSGVITAGDAHIAVHAFPSHATFSADVFACHDYDAQAVLTALTDAFDAGRFEAHANHRGKEYPRDAQQLRALLDGERLYIQARLGLAP</sequence>
<accession>E8U7B5</accession>
<reference evidence="10 11" key="1">
    <citation type="journal article" date="2011" name="Stand. Genomic Sci.">
        <title>Complete genome sequence of Deinococcus maricopensis type strain (LB-34).</title>
        <authorList>
            <person name="Pukall R."/>
            <person name="Zeytun A."/>
            <person name="Lucas S."/>
            <person name="Lapidus A."/>
            <person name="Hammon N."/>
            <person name="Deshpande S."/>
            <person name="Nolan M."/>
            <person name="Cheng J.F."/>
            <person name="Pitluck S."/>
            <person name="Liolios K."/>
            <person name="Pagani I."/>
            <person name="Mikhailova N."/>
            <person name="Ivanova N."/>
            <person name="Mavromatis K."/>
            <person name="Pati A."/>
            <person name="Tapia R."/>
            <person name="Han C."/>
            <person name="Goodwin L."/>
            <person name="Chen A."/>
            <person name="Palaniappan K."/>
            <person name="Land M."/>
            <person name="Hauser L."/>
            <person name="Chang Y.J."/>
            <person name="Jeffries C.D."/>
            <person name="Brambilla E.M."/>
            <person name="Rohde M."/>
            <person name="Goker M."/>
            <person name="Detter J.C."/>
            <person name="Woyke T."/>
            <person name="Bristow J."/>
            <person name="Eisen J.A."/>
            <person name="Markowitz V."/>
            <person name="Hugenholtz P."/>
            <person name="Kyrpides N.C."/>
            <person name="Klenk H.P."/>
        </authorList>
    </citation>
    <scope>NUCLEOTIDE SEQUENCE [LARGE SCALE GENOMIC DNA]</scope>
    <source>
        <strain evidence="11">DSM 21211 / LMG 22137 / NRRL B-23946 / LB-34</strain>
    </source>
</reference>
<evidence type="ECO:0000256" key="5">
    <source>
        <dbReference type="ARBA" id="ARBA00023115"/>
    </source>
</evidence>
<dbReference type="Pfam" id="PF02675">
    <property type="entry name" value="AdoMet_dc"/>
    <property type="match status" value="1"/>
</dbReference>
<dbReference type="InterPro" id="IPR016067">
    <property type="entry name" value="S-AdoMet_deCO2ase_core"/>
</dbReference>
<dbReference type="GO" id="GO:0008295">
    <property type="term" value="P:spermidine biosynthetic process"/>
    <property type="evidence" value="ECO:0007669"/>
    <property type="project" value="UniProtKB-KW"/>
</dbReference>